<organism evidence="2 3">
    <name type="scientific">Corynebacterium amycolatum</name>
    <dbReference type="NCBI Taxonomy" id="43765"/>
    <lineage>
        <taxon>Bacteria</taxon>
        <taxon>Bacillati</taxon>
        <taxon>Actinomycetota</taxon>
        <taxon>Actinomycetes</taxon>
        <taxon>Mycobacteriales</taxon>
        <taxon>Corynebacteriaceae</taxon>
        <taxon>Corynebacterium</taxon>
    </lineage>
</organism>
<dbReference type="GO" id="GO:0003887">
    <property type="term" value="F:DNA-directed DNA polymerase activity"/>
    <property type="evidence" value="ECO:0007669"/>
    <property type="project" value="UniProtKB-EC"/>
</dbReference>
<name>A0AAW9SYW6_CORAY</name>
<dbReference type="Gene3D" id="3.40.50.300">
    <property type="entry name" value="P-loop containing nucleotide triphosphate hydrolases"/>
    <property type="match status" value="1"/>
</dbReference>
<dbReference type="GO" id="GO:0006261">
    <property type="term" value="P:DNA-templated DNA replication"/>
    <property type="evidence" value="ECO:0007669"/>
    <property type="project" value="TreeGrafter"/>
</dbReference>
<dbReference type="PANTHER" id="PTHR11669:SF8">
    <property type="entry name" value="DNA POLYMERASE III SUBUNIT DELTA"/>
    <property type="match status" value="1"/>
</dbReference>
<dbReference type="EC" id="2.7.7.7" evidence="2"/>
<proteinExistence type="predicted"/>
<dbReference type="InterPro" id="IPR050238">
    <property type="entry name" value="DNA_Rep/Repair_Clamp_Loader"/>
</dbReference>
<dbReference type="Proteomes" id="UP001223646">
    <property type="component" value="Unassembled WGS sequence"/>
</dbReference>
<keyword evidence="2" id="KW-0548">Nucleotidyltransferase</keyword>
<evidence type="ECO:0000313" key="2">
    <source>
        <dbReference type="EMBL" id="MEO3717301.1"/>
    </source>
</evidence>
<gene>
    <name evidence="2" type="ORF">QP460_006835</name>
</gene>
<dbReference type="EMBL" id="JASOOY020000021">
    <property type="protein sequence ID" value="MEO3717301.1"/>
    <property type="molecule type" value="Genomic_DNA"/>
</dbReference>
<reference evidence="2" key="2">
    <citation type="submission" date="2024-05" db="EMBL/GenBank/DDBJ databases">
        <authorList>
            <person name="Wolfe A."/>
        </authorList>
    </citation>
    <scope>NUCLEOTIDE SEQUENCE</scope>
    <source>
        <strain evidence="2">UMB1064</strain>
    </source>
</reference>
<evidence type="ECO:0000256" key="1">
    <source>
        <dbReference type="SAM" id="MobiDB-lite"/>
    </source>
</evidence>
<reference evidence="2" key="1">
    <citation type="submission" date="2023-05" db="EMBL/GenBank/DDBJ databases">
        <authorList>
            <person name="Du J."/>
        </authorList>
    </citation>
    <scope>NUCLEOTIDE SEQUENCE</scope>
    <source>
        <strain evidence="2">UMB1064</strain>
    </source>
</reference>
<dbReference type="AlphaFoldDB" id="A0AAW9SYW6"/>
<dbReference type="PANTHER" id="PTHR11669">
    <property type="entry name" value="REPLICATION FACTOR C / DNA POLYMERASE III GAMMA-TAU SUBUNIT"/>
    <property type="match status" value="1"/>
</dbReference>
<sequence length="451" mass="48786">MTEPMTERSVFSRMPETGGVRQRLQAAVRAAHYRFANGQPLAGDGVEVSPEGGDAGSSLSDVPRDSDMTHAWLFTGPAGSGRSVTATAFAAALLCTRHDNPGCGECEGCRTALAGTHGDIKIVRPEGTIISVATVRDELRPWAYKMPTTADCRVLIIEDADRLNESASNALLKVVEEPPLRTVIIMCAPTTNAEDFSVTLRSRCRHVYVPTPHIDDVTNLLRAERPELTDEQAIWAATVSNGHIGRARGFVSDEGSRAWRGKALDFVEAVFDPAKSYVAARELANEVAGEVKRRMEPLEAEELENLERSLGVGASGKGAQAALRGSKGVIKELEENQKRRRRRAESDLIDLSLTDIMGLYRDALVLAFGAERSGPASGADSEFGDGSVYLINPDRRRTATELARRLPPEAILASIDAVTEVRGMLVTAVKLTVLMDELMAKLQIAGQVGRR</sequence>
<keyword evidence="2" id="KW-0808">Transferase</keyword>
<dbReference type="RefSeq" id="WP_101688043.1">
    <property type="nucleotide sequence ID" value="NZ_JASOOY020000021.1"/>
</dbReference>
<dbReference type="Pfam" id="PF13177">
    <property type="entry name" value="DNA_pol3_delta2"/>
    <property type="match status" value="1"/>
</dbReference>
<accession>A0AAW9SYW6</accession>
<feature type="region of interest" description="Disordered" evidence="1">
    <location>
        <begin position="40"/>
        <end position="61"/>
    </location>
</feature>
<evidence type="ECO:0000313" key="3">
    <source>
        <dbReference type="Proteomes" id="UP001223646"/>
    </source>
</evidence>
<comment type="caution">
    <text evidence="2">The sequence shown here is derived from an EMBL/GenBank/DDBJ whole genome shotgun (WGS) entry which is preliminary data.</text>
</comment>
<dbReference type="NCBIfam" id="NF005926">
    <property type="entry name" value="PRK07940.1"/>
    <property type="match status" value="1"/>
</dbReference>
<protein>
    <submittedName>
        <fullName evidence="2">DNA polymerase III subunit delta</fullName>
        <ecNumber evidence="2">2.7.7.7</ecNumber>
    </submittedName>
</protein>
<dbReference type="SUPFAM" id="SSF52540">
    <property type="entry name" value="P-loop containing nucleoside triphosphate hydrolases"/>
    <property type="match status" value="1"/>
</dbReference>
<dbReference type="InterPro" id="IPR027417">
    <property type="entry name" value="P-loop_NTPase"/>
</dbReference>